<dbReference type="GO" id="GO:0030048">
    <property type="term" value="P:actin filament-based movement"/>
    <property type="evidence" value="ECO:0007669"/>
    <property type="project" value="TreeGrafter"/>
</dbReference>
<keyword evidence="6" id="KW-0808">Transferase</keyword>
<dbReference type="GO" id="GO:0016459">
    <property type="term" value="C:myosin complex"/>
    <property type="evidence" value="ECO:0007669"/>
    <property type="project" value="UniProtKB-KW"/>
</dbReference>
<feature type="compositionally biased region" description="Low complexity" evidence="19">
    <location>
        <begin position="544"/>
        <end position="563"/>
    </location>
</feature>
<dbReference type="PANTHER" id="PTHR13140:SF679">
    <property type="entry name" value="UNCONVENTIONAL MYOSIN IC"/>
    <property type="match status" value="1"/>
</dbReference>
<dbReference type="InterPro" id="IPR010926">
    <property type="entry name" value="Myosin_TH1"/>
</dbReference>
<dbReference type="Proteomes" id="UP001211065">
    <property type="component" value="Unassembled WGS sequence"/>
</dbReference>
<comment type="similarity">
    <text evidence="1">In the C-terminal section; belongs to the TRAFAC class myosin-kinesin ATPase superfamily. Myosin family.</text>
</comment>
<evidence type="ECO:0000259" key="22">
    <source>
        <dbReference type="PROSITE" id="PS51285"/>
    </source>
</evidence>
<dbReference type="InterPro" id="IPR001609">
    <property type="entry name" value="Myosin_head_motor_dom-like"/>
</dbReference>
<feature type="binding site" evidence="16">
    <location>
        <begin position="97"/>
        <end position="104"/>
    </location>
    <ligand>
        <name>ATP</name>
        <dbReference type="ChEBI" id="CHEBI:30616"/>
    </ligand>
</feature>
<keyword evidence="3" id="KW-0723">Serine/threonine-protein kinase</keyword>
<feature type="domain" description="Protein kinase" evidence="21">
    <location>
        <begin position="1216"/>
        <end position="1471"/>
    </location>
</feature>
<evidence type="ECO:0000256" key="15">
    <source>
        <dbReference type="ARBA" id="ARBA00048679"/>
    </source>
</evidence>
<dbReference type="SUPFAM" id="SSF49562">
    <property type="entry name" value="C2 domain (Calcium/lipid-binding domain, CaLB)"/>
    <property type="match status" value="1"/>
</dbReference>
<dbReference type="PROSITE" id="PS51285">
    <property type="entry name" value="AGC_KINASE_CTER"/>
    <property type="match status" value="1"/>
</dbReference>
<evidence type="ECO:0000256" key="17">
    <source>
        <dbReference type="PROSITE-ProRule" id="PRU10141"/>
    </source>
</evidence>
<dbReference type="FunFam" id="1.10.10.820:FF:000001">
    <property type="entry name" value="Myosin heavy chain"/>
    <property type="match status" value="1"/>
</dbReference>
<evidence type="ECO:0000259" key="24">
    <source>
        <dbReference type="PROSITE" id="PS51757"/>
    </source>
</evidence>
<evidence type="ECO:0000256" key="11">
    <source>
        <dbReference type="ARBA" id="ARBA00023175"/>
    </source>
</evidence>
<evidence type="ECO:0000256" key="1">
    <source>
        <dbReference type="ARBA" id="ARBA00006998"/>
    </source>
</evidence>
<keyword evidence="10 16" id="KW-0518">Myosin</keyword>
<dbReference type="PROSITE" id="PS50096">
    <property type="entry name" value="IQ"/>
    <property type="match status" value="1"/>
</dbReference>
<accession>A0AAD5XZ06</accession>
<dbReference type="Pfam" id="PF00069">
    <property type="entry name" value="Pkinase"/>
    <property type="match status" value="1"/>
</dbReference>
<evidence type="ECO:0000313" key="26">
    <source>
        <dbReference type="Proteomes" id="UP001211065"/>
    </source>
</evidence>
<comment type="catalytic activity">
    <reaction evidence="14">
        <text>L-threonyl-[protein] + ATP = O-phospho-L-threonyl-[protein] + ADP + H(+)</text>
        <dbReference type="Rhea" id="RHEA:46608"/>
        <dbReference type="Rhea" id="RHEA-COMP:11060"/>
        <dbReference type="Rhea" id="RHEA-COMP:11605"/>
        <dbReference type="ChEBI" id="CHEBI:15378"/>
        <dbReference type="ChEBI" id="CHEBI:30013"/>
        <dbReference type="ChEBI" id="CHEBI:30616"/>
        <dbReference type="ChEBI" id="CHEBI:61977"/>
        <dbReference type="ChEBI" id="CHEBI:456216"/>
        <dbReference type="EC" id="2.7.11.1"/>
    </reaction>
</comment>
<dbReference type="Gene3D" id="3.30.200.20">
    <property type="entry name" value="Phosphorylase Kinase, domain 1"/>
    <property type="match status" value="1"/>
</dbReference>
<organism evidence="25 26">
    <name type="scientific">Clydaea vesicula</name>
    <dbReference type="NCBI Taxonomy" id="447962"/>
    <lineage>
        <taxon>Eukaryota</taxon>
        <taxon>Fungi</taxon>
        <taxon>Fungi incertae sedis</taxon>
        <taxon>Chytridiomycota</taxon>
        <taxon>Chytridiomycota incertae sedis</taxon>
        <taxon>Chytridiomycetes</taxon>
        <taxon>Lobulomycetales</taxon>
        <taxon>Lobulomycetaceae</taxon>
        <taxon>Clydaea</taxon>
    </lineage>
</organism>
<dbReference type="InterPro" id="IPR017441">
    <property type="entry name" value="Protein_kinase_ATP_BS"/>
</dbReference>
<dbReference type="SUPFAM" id="SSF52540">
    <property type="entry name" value="P-loop containing nucleoside triphosphate hydrolases"/>
    <property type="match status" value="1"/>
</dbReference>
<evidence type="ECO:0000256" key="19">
    <source>
        <dbReference type="SAM" id="MobiDB-lite"/>
    </source>
</evidence>
<dbReference type="InterPro" id="IPR000008">
    <property type="entry name" value="C2_dom"/>
</dbReference>
<dbReference type="PROSITE" id="PS00108">
    <property type="entry name" value="PROTEIN_KINASE_ST"/>
    <property type="match status" value="1"/>
</dbReference>
<keyword evidence="26" id="KW-1185">Reference proteome</keyword>
<dbReference type="InterPro" id="IPR000719">
    <property type="entry name" value="Prot_kinase_dom"/>
</dbReference>
<dbReference type="GO" id="GO:0007015">
    <property type="term" value="P:actin filament organization"/>
    <property type="evidence" value="ECO:0007669"/>
    <property type="project" value="TreeGrafter"/>
</dbReference>
<feature type="coiled-coil region" evidence="18">
    <location>
        <begin position="724"/>
        <end position="751"/>
    </location>
</feature>
<evidence type="ECO:0000313" key="25">
    <source>
        <dbReference type="EMBL" id="KAJ3215028.1"/>
    </source>
</evidence>
<dbReference type="GO" id="GO:0005524">
    <property type="term" value="F:ATP binding"/>
    <property type="evidence" value="ECO:0007669"/>
    <property type="project" value="UniProtKB-UniRule"/>
</dbReference>
<dbReference type="SMART" id="SM00015">
    <property type="entry name" value="IQ"/>
    <property type="match status" value="2"/>
</dbReference>
<dbReference type="PANTHER" id="PTHR13140">
    <property type="entry name" value="MYOSIN"/>
    <property type="match status" value="1"/>
</dbReference>
<evidence type="ECO:0000256" key="3">
    <source>
        <dbReference type="ARBA" id="ARBA00022527"/>
    </source>
</evidence>
<dbReference type="FunFam" id="3.30.200.20:FF:000048">
    <property type="entry name" value="Non-specific serine/threonine protein kinase"/>
    <property type="match status" value="1"/>
</dbReference>
<dbReference type="Gene3D" id="1.20.58.530">
    <property type="match status" value="1"/>
</dbReference>
<feature type="compositionally biased region" description="Polar residues" evidence="19">
    <location>
        <begin position="1045"/>
        <end position="1060"/>
    </location>
</feature>
<dbReference type="GO" id="GO:0006897">
    <property type="term" value="P:endocytosis"/>
    <property type="evidence" value="ECO:0007669"/>
    <property type="project" value="TreeGrafter"/>
</dbReference>
<feature type="binding site" evidence="17">
    <location>
        <position position="1249"/>
    </location>
    <ligand>
        <name>ATP</name>
        <dbReference type="ChEBI" id="CHEBI:30616"/>
    </ligand>
</feature>
<dbReference type="InterPro" id="IPR000961">
    <property type="entry name" value="AGC-kinase_C"/>
</dbReference>
<dbReference type="Gene3D" id="1.10.510.10">
    <property type="entry name" value="Transferase(Phosphotransferase) domain 1"/>
    <property type="match status" value="1"/>
</dbReference>
<feature type="domain" description="TH1" evidence="24">
    <location>
        <begin position="869"/>
        <end position="1060"/>
    </location>
</feature>
<keyword evidence="7 16" id="KW-0547">Nucleotide-binding</keyword>
<name>A0AAD5XZ06_9FUNG</name>
<dbReference type="PROSITE" id="PS50011">
    <property type="entry name" value="PROTEIN_KINASE_DOM"/>
    <property type="match status" value="1"/>
</dbReference>
<evidence type="ECO:0000259" key="21">
    <source>
        <dbReference type="PROSITE" id="PS50011"/>
    </source>
</evidence>
<dbReference type="PROSITE" id="PS50004">
    <property type="entry name" value="C2"/>
    <property type="match status" value="1"/>
</dbReference>
<dbReference type="FunFam" id="1.10.510.10:FF:000008">
    <property type="entry name" value="Non-specific serine/threonine protein kinase"/>
    <property type="match status" value="1"/>
</dbReference>
<dbReference type="GO" id="GO:0000146">
    <property type="term" value="F:microfilament motor activity"/>
    <property type="evidence" value="ECO:0007669"/>
    <property type="project" value="TreeGrafter"/>
</dbReference>
<dbReference type="Pfam" id="PF06017">
    <property type="entry name" value="Myosin_TH1"/>
    <property type="match status" value="1"/>
</dbReference>
<dbReference type="GO" id="GO:0005737">
    <property type="term" value="C:cytoplasm"/>
    <property type="evidence" value="ECO:0007669"/>
    <property type="project" value="TreeGrafter"/>
</dbReference>
<evidence type="ECO:0000256" key="18">
    <source>
        <dbReference type="SAM" id="Coils"/>
    </source>
</evidence>
<dbReference type="InterPro" id="IPR011009">
    <property type="entry name" value="Kinase-like_dom_sf"/>
</dbReference>
<dbReference type="EC" id="2.7.11.1" evidence="2"/>
<dbReference type="SMART" id="SM00133">
    <property type="entry name" value="S_TK_X"/>
    <property type="match status" value="1"/>
</dbReference>
<feature type="region of interest" description="Disordered" evidence="19">
    <location>
        <begin position="540"/>
        <end position="566"/>
    </location>
</feature>
<dbReference type="GO" id="GO:0004674">
    <property type="term" value="F:protein serine/threonine kinase activity"/>
    <property type="evidence" value="ECO:0007669"/>
    <property type="project" value="UniProtKB-KW"/>
</dbReference>
<protein>
    <recommendedName>
        <fullName evidence="2">non-specific serine/threonine protein kinase</fullName>
        <ecNumber evidence="2">2.7.11.1</ecNumber>
    </recommendedName>
</protein>
<dbReference type="Pfam" id="PF00063">
    <property type="entry name" value="Myosin_head"/>
    <property type="match status" value="1"/>
</dbReference>
<dbReference type="EMBL" id="JADGJW010000574">
    <property type="protein sequence ID" value="KAJ3215028.1"/>
    <property type="molecule type" value="Genomic_DNA"/>
</dbReference>
<reference evidence="25" key="1">
    <citation type="submission" date="2020-05" db="EMBL/GenBank/DDBJ databases">
        <title>Phylogenomic resolution of chytrid fungi.</title>
        <authorList>
            <person name="Stajich J.E."/>
            <person name="Amses K."/>
            <person name="Simmons R."/>
            <person name="Seto K."/>
            <person name="Myers J."/>
            <person name="Bonds A."/>
            <person name="Quandt C.A."/>
            <person name="Barry K."/>
            <person name="Liu P."/>
            <person name="Grigoriev I."/>
            <person name="Longcore J.E."/>
            <person name="James T.Y."/>
        </authorList>
    </citation>
    <scope>NUCLEOTIDE SEQUENCE</scope>
    <source>
        <strain evidence="25">JEL0476</strain>
    </source>
</reference>
<gene>
    <name evidence="25" type="primary">MYO1C</name>
    <name evidence="25" type="ORF">HK099_006555</name>
</gene>
<evidence type="ECO:0000256" key="8">
    <source>
        <dbReference type="ARBA" id="ARBA00022777"/>
    </source>
</evidence>
<dbReference type="SMART" id="SM00242">
    <property type="entry name" value="MYSc"/>
    <property type="match status" value="1"/>
</dbReference>
<comment type="similarity">
    <text evidence="16">Belongs to the TRAFAC class myosin-kinesin ATPase superfamily. Myosin family.</text>
</comment>
<dbReference type="Pfam" id="PF00433">
    <property type="entry name" value="Pkinase_C"/>
    <property type="match status" value="1"/>
</dbReference>
<evidence type="ECO:0000256" key="9">
    <source>
        <dbReference type="ARBA" id="ARBA00022840"/>
    </source>
</evidence>
<keyword evidence="5" id="KW-0716">Sensory transduction</keyword>
<keyword evidence="9 16" id="KW-0067">ATP-binding</keyword>
<dbReference type="InterPro" id="IPR027417">
    <property type="entry name" value="P-loop_NTPase"/>
</dbReference>
<keyword evidence="18" id="KW-0175">Coiled coil</keyword>
<feature type="region of interest" description="Disordered" evidence="19">
    <location>
        <begin position="1495"/>
        <end position="1520"/>
    </location>
</feature>
<keyword evidence="4" id="KW-0597">Phosphoprotein</keyword>
<evidence type="ECO:0000259" key="20">
    <source>
        <dbReference type="PROSITE" id="PS50004"/>
    </source>
</evidence>
<dbReference type="GO" id="GO:0051015">
    <property type="term" value="F:actin filament binding"/>
    <property type="evidence" value="ECO:0007669"/>
    <property type="project" value="TreeGrafter"/>
</dbReference>
<dbReference type="Gene3D" id="1.10.10.820">
    <property type="match status" value="1"/>
</dbReference>
<proteinExistence type="inferred from homology"/>
<dbReference type="Gene3D" id="2.60.40.150">
    <property type="entry name" value="C2 domain"/>
    <property type="match status" value="1"/>
</dbReference>
<dbReference type="SUPFAM" id="SSF56112">
    <property type="entry name" value="Protein kinase-like (PK-like)"/>
    <property type="match status" value="1"/>
</dbReference>
<evidence type="ECO:0000256" key="5">
    <source>
        <dbReference type="ARBA" id="ARBA00022606"/>
    </source>
</evidence>
<evidence type="ECO:0000256" key="14">
    <source>
        <dbReference type="ARBA" id="ARBA00047899"/>
    </source>
</evidence>
<dbReference type="PRINTS" id="PR00193">
    <property type="entry name" value="MYOSINHEAVY"/>
</dbReference>
<evidence type="ECO:0000256" key="4">
    <source>
        <dbReference type="ARBA" id="ARBA00022553"/>
    </source>
</evidence>
<feature type="region of interest" description="Actin-binding" evidence="16">
    <location>
        <begin position="577"/>
        <end position="599"/>
    </location>
</feature>
<dbReference type="InterPro" id="IPR000048">
    <property type="entry name" value="IQ_motif_EF-hand-BS"/>
</dbReference>
<feature type="region of interest" description="Disordered" evidence="19">
    <location>
        <begin position="1008"/>
        <end position="1060"/>
    </location>
</feature>
<keyword evidence="12 16" id="KW-0009">Actin-binding</keyword>
<evidence type="ECO:0000259" key="23">
    <source>
        <dbReference type="PROSITE" id="PS51456"/>
    </source>
</evidence>
<dbReference type="Gene3D" id="1.20.120.720">
    <property type="entry name" value="Myosin VI head, motor domain, U50 subdomain"/>
    <property type="match status" value="1"/>
</dbReference>
<evidence type="ECO:0000256" key="10">
    <source>
        <dbReference type="ARBA" id="ARBA00023123"/>
    </source>
</evidence>
<dbReference type="Gene3D" id="3.40.850.10">
    <property type="entry name" value="Kinesin motor domain"/>
    <property type="match status" value="1"/>
</dbReference>
<dbReference type="SMART" id="SM00220">
    <property type="entry name" value="S_TKc"/>
    <property type="match status" value="1"/>
</dbReference>
<evidence type="ECO:0000256" key="13">
    <source>
        <dbReference type="ARBA" id="ARBA00023305"/>
    </source>
</evidence>
<dbReference type="PROSITE" id="PS51757">
    <property type="entry name" value="TH1"/>
    <property type="match status" value="1"/>
</dbReference>
<evidence type="ECO:0000256" key="2">
    <source>
        <dbReference type="ARBA" id="ARBA00012513"/>
    </source>
</evidence>
<evidence type="ECO:0000256" key="12">
    <source>
        <dbReference type="ARBA" id="ARBA00023203"/>
    </source>
</evidence>
<dbReference type="InterPro" id="IPR035892">
    <property type="entry name" value="C2_domain_sf"/>
</dbReference>
<dbReference type="InterPro" id="IPR008271">
    <property type="entry name" value="Ser/Thr_kinase_AS"/>
</dbReference>
<comment type="catalytic activity">
    <reaction evidence="15">
        <text>L-seryl-[protein] + ATP = O-phospho-L-seryl-[protein] + ADP + H(+)</text>
        <dbReference type="Rhea" id="RHEA:17989"/>
        <dbReference type="Rhea" id="RHEA-COMP:9863"/>
        <dbReference type="Rhea" id="RHEA-COMP:11604"/>
        <dbReference type="ChEBI" id="CHEBI:15378"/>
        <dbReference type="ChEBI" id="CHEBI:29999"/>
        <dbReference type="ChEBI" id="CHEBI:30616"/>
        <dbReference type="ChEBI" id="CHEBI:83421"/>
        <dbReference type="ChEBI" id="CHEBI:456216"/>
        <dbReference type="EC" id="2.7.11.1"/>
    </reaction>
</comment>
<dbReference type="Gene3D" id="1.20.5.4820">
    <property type="match status" value="1"/>
</dbReference>
<feature type="domain" description="C2" evidence="20">
    <location>
        <begin position="1055"/>
        <end position="1178"/>
    </location>
</feature>
<feature type="domain" description="Myosin motor" evidence="23">
    <location>
        <begin position="3"/>
        <end position="701"/>
    </location>
</feature>
<comment type="caution">
    <text evidence="25">The sequence shown here is derived from an EMBL/GenBank/DDBJ whole genome shotgun (WGS) entry which is preliminary data.</text>
</comment>
<feature type="compositionally biased region" description="Polar residues" evidence="19">
    <location>
        <begin position="1495"/>
        <end position="1514"/>
    </location>
</feature>
<keyword evidence="11 16" id="KW-0505">Motor protein</keyword>
<dbReference type="InterPro" id="IPR017892">
    <property type="entry name" value="Pkinase_C"/>
</dbReference>
<sequence>MASEVDDLILLSKIDEENILNTLKNRLNKDIIYTLIGNVVISVNPYKNMESLYTNKVVESYKNKNIYEISPHIFALADNAFRDMKNLMKDQCVIISGESGAGKTEASKIFMKYITSVASNEETEGNKSIIQAKEQLLNSNPCLEAFGNSKTMRNDNSSRFGKYMDLQFDFNGIPTGGKITTYLLEKSRVVHITEGERTFHIFYQLLKGASDEHLKSLYLTREVKSYQYLSSSNCEKIEHVDDAKDFEVTLKSFNLIGIKNDKIFEIFDLIAAILHLGNINFKEDENGAAVIDDTTPLKHVSTLLGVTEMDLLLALTNSSIKDKKKESEQKKITVPLNAKKAILARDALSKQIYEKIFNYLVKLINSKLSKKRNSIVQASCNVIGVLDIYGFEIMNINSFEQFVINYCNEKLQQLFIELVLRSEQEEYAKEKNIGIIALLDEECVMPGNPTDQTFLQKLNQSNFSAKHLHFNSYSKSPKSKLNLNCFRLRHYAGDVDYTVDGFIKKNKDKFNLDLIQVLKKSSNQLIKKIFEEDIREFGDEAPASNSSNNNNFGGNNKNMNNAGKKGESLATQFKSSMHQLMQNLSSKSPHYIRCIKSNALKAPDEFDSELVLHQIRYLGLQENIRVRCAGFCYRQSFEKFIQRFKMLSNSTWPHPKSTSWVTEVKYILDDCGVNKSEYQIGRSKIFIRAPRTVHEMEAKRNQKKHVLSTKIRALWVAYLARKKYKRMYSLIVKLQSNLKRYQAQKRFQKIQWAVTTFSKNFKRKVQLTAYSKILFKVPKHAAAYIQTRYKRFKFKIFLKLLAETVNTNTKNWSKIEWPIITVSFINQIYPILKVSYSRMMAKKYRLSLTSEKKLYLMWKATAHDLFFTKESYSPSFISVYQKVQVSLSADQKQKLEKLSIFEDKIESMIECSKLHRHSLNKDKPCYLALTKDKVTLISHEKNLDIKVQIELKNIAGISCSTLSDGIFVLHTPWEKKGDLILRSDPNCIEFLSALYNCMKNLGKIPTVQIPQPSPAKTPSSPKSAPPSQPASAANSRPQTAAPVQVTPSKPTTAVSNASPQLTTQKELNGLLLLRVVEAKNILLPTTVYNVTNGDEKKMPYCVIEFDKNQTMVTAKECLASNTGVNLQWKHRTHFDVSKSTEVLVTIYGKSSSGAEDVSLGFIKVLPEFIDQTIQDDWYSLLQLNDQEKETKVGEVHLQLGFKKNGKSEKPMSMEEFELLKVLGKGSFGKVMQVRKKDTGRIYAMKIIKKQHIVQRAEVTHTLAERNVLAQINHPFIITLKYSFQNPEKLYLVMAFVNGGELFHHLQKDGKFSEDRSKFYTAELLCALECLHQHNIIYRDLKPENILLDYTGHIALCDFGLCKLNMKEDLKTNTFCGTPEYLAPELLLNKGYTKVVDWWTLGILLFEMLTGLPPFYDENTNEMYKKILTQELRIPDEISRYSRDLLAKLLNRDPTQRLGANGAEDIKRHQFFAEIQWNKLIAKKYVPPFKPDVASASDTSNFDQEFTSEAPTDSFQGDSQLSQTMQQQFQGFSFQSNEMSYQDRGNGRLGINSINTAGQSYQRVNLREPVGLPKK</sequence>
<evidence type="ECO:0000256" key="7">
    <source>
        <dbReference type="ARBA" id="ARBA00022741"/>
    </source>
</evidence>
<evidence type="ECO:0000256" key="16">
    <source>
        <dbReference type="PROSITE-ProRule" id="PRU00782"/>
    </source>
</evidence>
<dbReference type="PROSITE" id="PS00107">
    <property type="entry name" value="PROTEIN_KINASE_ATP"/>
    <property type="match status" value="1"/>
</dbReference>
<keyword evidence="13" id="KW-0844">Vision</keyword>
<dbReference type="GO" id="GO:0005886">
    <property type="term" value="C:plasma membrane"/>
    <property type="evidence" value="ECO:0007669"/>
    <property type="project" value="TreeGrafter"/>
</dbReference>
<evidence type="ECO:0000256" key="6">
    <source>
        <dbReference type="ARBA" id="ARBA00022679"/>
    </source>
</evidence>
<keyword evidence="8" id="KW-0418">Kinase</keyword>
<dbReference type="PROSITE" id="PS51456">
    <property type="entry name" value="MYOSIN_MOTOR"/>
    <property type="match status" value="1"/>
</dbReference>
<feature type="domain" description="AGC-kinase C-terminal" evidence="22">
    <location>
        <begin position="1472"/>
        <end position="1543"/>
    </location>
</feature>
<dbReference type="InterPro" id="IPR036961">
    <property type="entry name" value="Kinesin_motor_dom_sf"/>
</dbReference>